<name>A0A1B6LSC0_9HEMI</name>
<organism evidence="2">
    <name type="scientific">Graphocephala atropunctata</name>
    <dbReference type="NCBI Taxonomy" id="36148"/>
    <lineage>
        <taxon>Eukaryota</taxon>
        <taxon>Metazoa</taxon>
        <taxon>Ecdysozoa</taxon>
        <taxon>Arthropoda</taxon>
        <taxon>Hexapoda</taxon>
        <taxon>Insecta</taxon>
        <taxon>Pterygota</taxon>
        <taxon>Neoptera</taxon>
        <taxon>Paraneoptera</taxon>
        <taxon>Hemiptera</taxon>
        <taxon>Auchenorrhyncha</taxon>
        <taxon>Membracoidea</taxon>
        <taxon>Cicadellidae</taxon>
        <taxon>Cicadellinae</taxon>
        <taxon>Cicadellini</taxon>
        <taxon>Graphocephala</taxon>
    </lineage>
</organism>
<dbReference type="AlphaFoldDB" id="A0A1B6LSC0"/>
<protein>
    <submittedName>
        <fullName evidence="2">Uncharacterized protein</fullName>
    </submittedName>
</protein>
<evidence type="ECO:0000256" key="1">
    <source>
        <dbReference type="SAM" id="MobiDB-lite"/>
    </source>
</evidence>
<sequence length="144" mass="16078">MFRNKILVAAARRSYSEGRAVKVRPGQVPAPKEGSCGITPWDPQLEPPPRPHLPELPSNLIRPPCMPGSTPGGFQTCLGGNWGFYCPPCRIKYKYPPFSENIDFIPPAAQSPICWWKHPPSCPATDADNDKLSSLTKRWECNYE</sequence>
<dbReference type="EMBL" id="GEBQ01013412">
    <property type="protein sequence ID" value="JAT26565.1"/>
    <property type="molecule type" value="Transcribed_RNA"/>
</dbReference>
<reference evidence="2" key="1">
    <citation type="submission" date="2015-11" db="EMBL/GenBank/DDBJ databases">
        <title>De novo transcriptome assembly of four potential Pierce s Disease insect vectors from Arizona vineyards.</title>
        <authorList>
            <person name="Tassone E.E."/>
        </authorList>
    </citation>
    <scope>NUCLEOTIDE SEQUENCE</scope>
</reference>
<feature type="region of interest" description="Disordered" evidence="1">
    <location>
        <begin position="26"/>
        <end position="53"/>
    </location>
</feature>
<accession>A0A1B6LSC0</accession>
<evidence type="ECO:0000313" key="2">
    <source>
        <dbReference type="EMBL" id="JAT26565.1"/>
    </source>
</evidence>
<gene>
    <name evidence="2" type="ORF">g.6761</name>
</gene>
<proteinExistence type="predicted"/>